<feature type="region of interest" description="Disordered" evidence="8">
    <location>
        <begin position="939"/>
        <end position="1080"/>
    </location>
</feature>
<feature type="region of interest" description="Disordered" evidence="8">
    <location>
        <begin position="1133"/>
        <end position="1154"/>
    </location>
</feature>
<feature type="compositionally biased region" description="Low complexity" evidence="8">
    <location>
        <begin position="1134"/>
        <end position="1148"/>
    </location>
</feature>
<feature type="compositionally biased region" description="Basic and acidic residues" evidence="8">
    <location>
        <begin position="774"/>
        <end position="786"/>
    </location>
</feature>
<keyword evidence="7" id="KW-0539">Nucleus</keyword>
<evidence type="ECO:0000256" key="1">
    <source>
        <dbReference type="ARBA" id="ARBA00004123"/>
    </source>
</evidence>
<evidence type="ECO:0000256" key="5">
    <source>
        <dbReference type="ARBA" id="ARBA00022771"/>
    </source>
</evidence>
<dbReference type="GeneID" id="108267493"/>
<feature type="domain" description="Matrin-type" evidence="9">
    <location>
        <begin position="1096"/>
        <end position="1127"/>
    </location>
</feature>
<dbReference type="Pfam" id="PF00443">
    <property type="entry name" value="UCH"/>
    <property type="match status" value="1"/>
</dbReference>
<dbReference type="InterPro" id="IPR036236">
    <property type="entry name" value="Znf_C2H2_sf"/>
</dbReference>
<dbReference type="InterPro" id="IPR038765">
    <property type="entry name" value="Papain-like_cys_pep_sf"/>
</dbReference>
<feature type="compositionally biased region" description="Low complexity" evidence="8">
    <location>
        <begin position="764"/>
        <end position="773"/>
    </location>
</feature>
<dbReference type="PANTHER" id="PTHR23169">
    <property type="entry name" value="ENVOPLAKIN"/>
    <property type="match status" value="1"/>
</dbReference>
<dbReference type="GO" id="GO:0048471">
    <property type="term" value="C:perinuclear region of cytoplasm"/>
    <property type="evidence" value="ECO:0007669"/>
    <property type="project" value="TreeGrafter"/>
</dbReference>
<dbReference type="GO" id="GO:0005925">
    <property type="term" value="C:focal adhesion"/>
    <property type="evidence" value="ECO:0007669"/>
    <property type="project" value="TreeGrafter"/>
</dbReference>
<dbReference type="Gene3D" id="3.90.70.10">
    <property type="entry name" value="Cysteine proteinases"/>
    <property type="match status" value="1"/>
</dbReference>
<evidence type="ECO:0000256" key="2">
    <source>
        <dbReference type="ARBA" id="ARBA00022553"/>
    </source>
</evidence>
<dbReference type="InterPro" id="IPR018200">
    <property type="entry name" value="USP_CS"/>
</dbReference>
<reference evidence="11" key="1">
    <citation type="journal article" date="2016" name="Nat. Commun.">
        <title>The channel catfish genome sequence provides insights into the evolution of scale formation in teleosts.</title>
        <authorList>
            <person name="Liu Z."/>
            <person name="Liu S."/>
            <person name="Yao J."/>
            <person name="Bao L."/>
            <person name="Zhang J."/>
            <person name="Li Y."/>
            <person name="Jiang C."/>
            <person name="Sun L."/>
            <person name="Wang R."/>
            <person name="Zhang Y."/>
            <person name="Zhou T."/>
            <person name="Zeng Q."/>
            <person name="Fu Q."/>
            <person name="Gao S."/>
            <person name="Li N."/>
            <person name="Koren S."/>
            <person name="Jiang Y."/>
            <person name="Zimin A."/>
            <person name="Xu P."/>
            <person name="Phillippy A.M."/>
            <person name="Geng X."/>
            <person name="Song L."/>
            <person name="Sun F."/>
            <person name="Li C."/>
            <person name="Wang X."/>
            <person name="Chen A."/>
            <person name="Jin Y."/>
            <person name="Yuan Z."/>
            <person name="Yang Y."/>
            <person name="Tan S."/>
            <person name="Peatman E."/>
            <person name="Lu J."/>
            <person name="Qin Z."/>
            <person name="Dunham R."/>
            <person name="Li Z."/>
            <person name="Sonstegard T."/>
            <person name="Feng J."/>
            <person name="Danzmann R.G."/>
            <person name="Schroeder S."/>
            <person name="Scheffler B."/>
            <person name="Duke M.V."/>
            <person name="Ballard L."/>
            <person name="Kucuktas H."/>
            <person name="Kaltenboeck L."/>
            <person name="Liu H."/>
            <person name="Armbruster J."/>
            <person name="Xie Y."/>
            <person name="Kirby M.L."/>
            <person name="Tian Y."/>
            <person name="Flanagan M.E."/>
            <person name="Mu W."/>
            <person name="Waldbieser G.C."/>
        </authorList>
    </citation>
    <scope>NUCLEOTIDE SEQUENCE [LARGE SCALE GENOMIC DNA]</scope>
    <source>
        <strain evidence="11">SDA103</strain>
    </source>
</reference>
<dbReference type="InterPro" id="IPR002017">
    <property type="entry name" value="Spectrin_repeat"/>
</dbReference>
<dbReference type="InterPro" id="IPR028889">
    <property type="entry name" value="USP"/>
</dbReference>
<dbReference type="Gene3D" id="1.20.58.60">
    <property type="match status" value="2"/>
</dbReference>
<evidence type="ECO:0000256" key="4">
    <source>
        <dbReference type="ARBA" id="ARBA00022737"/>
    </source>
</evidence>
<name>A0A2D0R921_ICTPU</name>
<dbReference type="InterPro" id="IPR041573">
    <property type="entry name" value="Desmoplakin_Spectrin-like"/>
</dbReference>
<evidence type="ECO:0000259" key="9">
    <source>
        <dbReference type="PROSITE" id="PS50171"/>
    </source>
</evidence>
<dbReference type="GO" id="GO:0016579">
    <property type="term" value="P:protein deubiquitination"/>
    <property type="evidence" value="ECO:0007669"/>
    <property type="project" value="InterPro"/>
</dbReference>
<evidence type="ECO:0000259" key="10">
    <source>
        <dbReference type="PROSITE" id="PS50235"/>
    </source>
</evidence>
<dbReference type="GO" id="GO:0003676">
    <property type="term" value="F:nucleic acid binding"/>
    <property type="evidence" value="ECO:0007669"/>
    <property type="project" value="InterPro"/>
</dbReference>
<dbReference type="GO" id="GO:0004843">
    <property type="term" value="F:cysteine-type deubiquitinase activity"/>
    <property type="evidence" value="ECO:0007669"/>
    <property type="project" value="InterPro"/>
</dbReference>
<dbReference type="GO" id="GO:0045104">
    <property type="term" value="P:intermediate filament cytoskeleton organization"/>
    <property type="evidence" value="ECO:0007669"/>
    <property type="project" value="InterPro"/>
</dbReference>
<dbReference type="PROSITE" id="PS50235">
    <property type="entry name" value="USP_3"/>
    <property type="match status" value="1"/>
</dbReference>
<dbReference type="InterPro" id="IPR043197">
    <property type="entry name" value="Plakin"/>
</dbReference>
<dbReference type="SUPFAM" id="SSF57667">
    <property type="entry name" value="beta-beta-alpha zinc fingers"/>
    <property type="match status" value="1"/>
</dbReference>
<dbReference type="GO" id="GO:0030056">
    <property type="term" value="C:hemidesmosome"/>
    <property type="evidence" value="ECO:0007669"/>
    <property type="project" value="TreeGrafter"/>
</dbReference>
<dbReference type="GO" id="GO:0008307">
    <property type="term" value="F:structural constituent of muscle"/>
    <property type="evidence" value="ECO:0007669"/>
    <property type="project" value="TreeGrafter"/>
</dbReference>
<protein>
    <submittedName>
        <fullName evidence="12">Uncharacterized protein si:ch211-212k18.13 isoform X1</fullName>
    </submittedName>
</protein>
<evidence type="ECO:0000256" key="3">
    <source>
        <dbReference type="ARBA" id="ARBA00022723"/>
    </source>
</evidence>
<dbReference type="Proteomes" id="UP000221080">
    <property type="component" value="Chromosome 7"/>
</dbReference>
<keyword evidence="4" id="KW-0677">Repeat</keyword>
<evidence type="ECO:0000256" key="7">
    <source>
        <dbReference type="ARBA" id="ARBA00023242"/>
    </source>
</evidence>
<feature type="compositionally biased region" description="Low complexity" evidence="8">
    <location>
        <begin position="725"/>
        <end position="742"/>
    </location>
</feature>
<dbReference type="InterPro" id="IPR018159">
    <property type="entry name" value="Spectrin/alpha-actinin"/>
</dbReference>
<dbReference type="GO" id="GO:0005882">
    <property type="term" value="C:intermediate filament"/>
    <property type="evidence" value="ECO:0007669"/>
    <property type="project" value="TreeGrafter"/>
</dbReference>
<dbReference type="GO" id="GO:0042383">
    <property type="term" value="C:sarcolemma"/>
    <property type="evidence" value="ECO:0007669"/>
    <property type="project" value="TreeGrafter"/>
</dbReference>
<keyword evidence="3" id="KW-0479">Metal-binding</keyword>
<dbReference type="InterPro" id="IPR003604">
    <property type="entry name" value="Matrin/U1-like-C_Znf_C2H2"/>
</dbReference>
<feature type="domain" description="USP" evidence="10">
    <location>
        <begin position="27"/>
        <end position="304"/>
    </location>
</feature>
<proteinExistence type="predicted"/>
<dbReference type="GO" id="GO:0042060">
    <property type="term" value="P:wound healing"/>
    <property type="evidence" value="ECO:0007669"/>
    <property type="project" value="TreeGrafter"/>
</dbReference>
<keyword evidence="6" id="KW-0862">Zinc</keyword>
<dbReference type="PROSITE" id="PS00973">
    <property type="entry name" value="USP_2"/>
    <property type="match status" value="1"/>
</dbReference>
<dbReference type="Pfam" id="PF00435">
    <property type="entry name" value="Spectrin"/>
    <property type="match status" value="1"/>
</dbReference>
<keyword evidence="2" id="KW-0597">Phosphoprotein</keyword>
<feature type="compositionally biased region" description="Polar residues" evidence="8">
    <location>
        <begin position="1000"/>
        <end position="1009"/>
    </location>
</feature>
<sequence>MEFSSSNYRNQEGMTLVEKRSTAKRYNGLKNQGATCYLNSVLQCLYMTEDFRKEVENFRAYPPNSDESSTDLMLELQKLFAKIKDDDGTTEGITRSLCISNVYEQQDAVEYYQRTLKAIGPQFSKVFEGKMNYITKCTNNHKFQEKCHFFTIPLPIESGHMDVFEVDKGLQTFFKKVMLDEDNWLYCEHCGKKTETETWNEIQEFPTILTLYPKRFDFDYTQMRLVKNNCHMDIPLQLQISDIGYKLYAVINHSGGVSGGHYNAVIKSFEDDEWYCFDDYSVTKDSKHSFYLSRLAYLLMYRKADGPLPDEKSASELQLHFQEYYKLVTNLLQWICYYISAFEESKFPTSYKEIETLCHQFLEFKMIQLPAKEADKICSKHIYKTFQGAVQAGQIPPGYNPNDVEKKWSQLLEAIIKWEGLLRNKFEQVYCFHEHLVNMRVMSGNTVSVYGVPLTHSQLDEVMLCYILDLLNWVKKNQSYMPYSEWGADLPSIQSHLASHQRLHQSIKDFKSNIQHAEADEYQLSHASKKKYRNYLDMLVLQYKELLNSSVARLQNLTGLHVFAVAATNALIWLSERTEEKVKYGWSDDNTNMTAKKDNYSGLMQDLEQMKKKISTIKATGDKLLKEDHPAQRTIEALTAALETQWTCLQQFCCCTETHLKENTTYFQTQDCNNALQNMKQHHCNFTSNSKHSEFFGADEQKQAESTDAKEHCNNLLQSMKQDGSPTTSNEGSSSSTSTSCKTRPEVSTAVSRSRDHEEDGSKTRSSSRSTRSSRNDTKKTGKAKEVAQAFEESCLRQEAEEHTPPSSGHSELKMSEDEQKSPMTSPTHERKASDEPSSEKFKKSATLATPKSRTSSDTEAEDQEIADMEKKPINTLPVTEAKGAEKLEGVPVTTDVLQETVHQTVYGEVERLTPELAESEDKDKECIAQKDSEEAALIIEETSDKGVSSLHDPKQFDSSALTLKDEPLQDSELQEQKSPAEHQSEKHQSEEENLKAEVTSASTNTQAAGTEEGKPNISKQEDEVTIKENTADEATTEKRAAILEESKQTYKDELNQEPDPKKPCSQPSTTNDFTLPPFSPDNPIGMDFVVPKTGFFCKLCSLFYGNEETAKKTHCSSLQHYQNMQKYYEKLKTQQTQSGSSAQTPSTNSFSSD</sequence>
<evidence type="ECO:0000313" key="12">
    <source>
        <dbReference type="RefSeq" id="XP_017327079.1"/>
    </source>
</evidence>
<dbReference type="KEGG" id="ipu:108267493"/>
<dbReference type="GO" id="GO:0045296">
    <property type="term" value="F:cadherin binding"/>
    <property type="evidence" value="ECO:0007669"/>
    <property type="project" value="TreeGrafter"/>
</dbReference>
<evidence type="ECO:0000256" key="8">
    <source>
        <dbReference type="SAM" id="MobiDB-lite"/>
    </source>
</evidence>
<dbReference type="Gene3D" id="3.30.160.60">
    <property type="entry name" value="Classic Zinc Finger"/>
    <property type="match status" value="1"/>
</dbReference>
<dbReference type="SUPFAM" id="SSF46966">
    <property type="entry name" value="Spectrin repeat"/>
    <property type="match status" value="2"/>
</dbReference>
<dbReference type="SMART" id="SM00150">
    <property type="entry name" value="SPEC"/>
    <property type="match status" value="2"/>
</dbReference>
<feature type="compositionally biased region" description="Basic and acidic residues" evidence="8">
    <location>
        <begin position="975"/>
        <end position="996"/>
    </location>
</feature>
<dbReference type="InterPro" id="IPR001394">
    <property type="entry name" value="Peptidase_C19_UCH"/>
</dbReference>
<evidence type="ECO:0000256" key="6">
    <source>
        <dbReference type="ARBA" id="ARBA00022833"/>
    </source>
</evidence>
<dbReference type="OrthoDB" id="292964at2759"/>
<dbReference type="CDD" id="cd00176">
    <property type="entry name" value="SPEC"/>
    <property type="match status" value="1"/>
</dbReference>
<dbReference type="SUPFAM" id="SSF54001">
    <property type="entry name" value="Cysteine proteinases"/>
    <property type="match status" value="1"/>
</dbReference>
<feature type="compositionally biased region" description="Basic and acidic residues" evidence="8">
    <location>
        <begin position="828"/>
        <end position="843"/>
    </location>
</feature>
<feature type="compositionally biased region" description="Polar residues" evidence="8">
    <location>
        <begin position="847"/>
        <end position="858"/>
    </location>
</feature>
<keyword evidence="5" id="KW-0863">Zinc-finger</keyword>
<dbReference type="PROSITE" id="PS50171">
    <property type="entry name" value="ZF_MATRIN"/>
    <property type="match status" value="1"/>
</dbReference>
<dbReference type="GO" id="GO:0005200">
    <property type="term" value="F:structural constituent of cytoskeleton"/>
    <property type="evidence" value="ECO:0007669"/>
    <property type="project" value="TreeGrafter"/>
</dbReference>
<evidence type="ECO:0000313" key="11">
    <source>
        <dbReference type="Proteomes" id="UP000221080"/>
    </source>
</evidence>
<accession>A0A2D0R921</accession>
<comment type="subcellular location">
    <subcellularLocation>
        <location evidence="1">Nucleus</location>
    </subcellularLocation>
</comment>
<feature type="compositionally biased region" description="Basic and acidic residues" evidence="8">
    <location>
        <begin position="811"/>
        <end position="821"/>
    </location>
</feature>
<feature type="compositionally biased region" description="Basic and acidic residues" evidence="8">
    <location>
        <begin position="794"/>
        <end position="804"/>
    </location>
</feature>
<dbReference type="SMART" id="SM00451">
    <property type="entry name" value="ZnF_U1"/>
    <property type="match status" value="1"/>
</dbReference>
<feature type="region of interest" description="Disordered" evidence="8">
    <location>
        <begin position="719"/>
        <end position="888"/>
    </location>
</feature>
<dbReference type="GO" id="GO:0005634">
    <property type="term" value="C:nucleus"/>
    <property type="evidence" value="ECO:0007669"/>
    <property type="project" value="UniProtKB-SubCell"/>
</dbReference>
<gene>
    <name evidence="12" type="primary">si:ch211-212k18.13</name>
</gene>
<reference evidence="12" key="2">
    <citation type="submission" date="2025-08" db="UniProtKB">
        <authorList>
            <consortium name="RefSeq"/>
        </authorList>
    </citation>
    <scope>IDENTIFICATION</scope>
    <source>
        <tissue evidence="12">Blood</tissue>
    </source>
</reference>
<dbReference type="PROSITE" id="PS00972">
    <property type="entry name" value="USP_1"/>
    <property type="match status" value="1"/>
</dbReference>
<dbReference type="RefSeq" id="XP_017327079.1">
    <property type="nucleotide sequence ID" value="XM_017471590.2"/>
</dbReference>
<dbReference type="PANTHER" id="PTHR23169:SF32">
    <property type="entry name" value="PLECTIN ISOFORM X1"/>
    <property type="match status" value="1"/>
</dbReference>
<organism evidence="11 12">
    <name type="scientific">Ictalurus punctatus</name>
    <name type="common">Channel catfish</name>
    <name type="synonym">Silurus punctatus</name>
    <dbReference type="NCBI Taxonomy" id="7998"/>
    <lineage>
        <taxon>Eukaryota</taxon>
        <taxon>Metazoa</taxon>
        <taxon>Chordata</taxon>
        <taxon>Craniata</taxon>
        <taxon>Vertebrata</taxon>
        <taxon>Euteleostomi</taxon>
        <taxon>Actinopterygii</taxon>
        <taxon>Neopterygii</taxon>
        <taxon>Teleostei</taxon>
        <taxon>Ostariophysi</taxon>
        <taxon>Siluriformes</taxon>
        <taxon>Ictaluridae</taxon>
        <taxon>Ictalurus</taxon>
    </lineage>
</organism>
<keyword evidence="11" id="KW-1185">Reference proteome</keyword>
<dbReference type="Pfam" id="PF18373">
    <property type="entry name" value="Spectrin_2"/>
    <property type="match status" value="1"/>
</dbReference>
<feature type="compositionally biased region" description="Basic and acidic residues" evidence="8">
    <location>
        <begin position="753"/>
        <end position="763"/>
    </location>
</feature>
<dbReference type="GO" id="GO:0008270">
    <property type="term" value="F:zinc ion binding"/>
    <property type="evidence" value="ECO:0007669"/>
    <property type="project" value="UniProtKB-KW"/>
</dbReference>
<dbReference type="GO" id="GO:0030506">
    <property type="term" value="F:ankyrin binding"/>
    <property type="evidence" value="ECO:0007669"/>
    <property type="project" value="TreeGrafter"/>
</dbReference>
<dbReference type="GO" id="GO:0031581">
    <property type="term" value="P:hemidesmosome assembly"/>
    <property type="evidence" value="ECO:0007669"/>
    <property type="project" value="TreeGrafter"/>
</dbReference>
<dbReference type="AlphaFoldDB" id="A0A2D0R921"/>
<dbReference type="InterPro" id="IPR000690">
    <property type="entry name" value="Matrin/U1-C_Znf_C2H2"/>
</dbReference>
<feature type="compositionally biased region" description="Basic and acidic residues" evidence="8">
    <location>
        <begin position="1012"/>
        <end position="1063"/>
    </location>
</feature>